<reference evidence="2 3" key="1">
    <citation type="journal article" date="2014" name="ISME J.">
        <title>Candidatus Competibacter-lineage genomes retrieved from metagenomes reveal functional metabolic diversity.</title>
        <authorList>
            <person name="McIlroy S.J."/>
            <person name="Albertsen M."/>
            <person name="Andresen E.K."/>
            <person name="Saunders A.M."/>
            <person name="Kristiansen R."/>
            <person name="Stokholm-Bjerregaard M."/>
            <person name="Nielsen K.L."/>
            <person name="Nielsen P.H."/>
        </authorList>
    </citation>
    <scope>NUCLEOTIDE SEQUENCE [LARGE SCALE GENOMIC DNA]</scope>
    <source>
        <strain evidence="2 3">Run_B_J11</strain>
    </source>
</reference>
<comment type="caution">
    <text evidence="2">The sequence shown here is derived from an EMBL/GenBank/DDBJ whole genome shotgun (WGS) entry which is preliminary data.</text>
</comment>
<dbReference type="InterPro" id="IPR002937">
    <property type="entry name" value="Amino_oxidase"/>
</dbReference>
<accession>A0A7U7GAS7</accession>
<dbReference type="Gene3D" id="3.50.50.60">
    <property type="entry name" value="FAD/NAD(P)-binding domain"/>
    <property type="match status" value="1"/>
</dbReference>
<dbReference type="AlphaFoldDB" id="A0A7U7GAS7"/>
<keyword evidence="3" id="KW-1185">Reference proteome</keyword>
<dbReference type="Gene3D" id="1.10.405.20">
    <property type="match status" value="1"/>
</dbReference>
<evidence type="ECO:0000313" key="3">
    <source>
        <dbReference type="Proteomes" id="UP000019184"/>
    </source>
</evidence>
<dbReference type="EMBL" id="CBTK010000113">
    <property type="protein sequence ID" value="CDH44997.1"/>
    <property type="molecule type" value="Genomic_DNA"/>
</dbReference>
<evidence type="ECO:0000259" key="1">
    <source>
        <dbReference type="Pfam" id="PF01593"/>
    </source>
</evidence>
<dbReference type="PANTHER" id="PTHR42923:SF17">
    <property type="entry name" value="AMINE OXIDASE DOMAIN-CONTAINING PROTEIN"/>
    <property type="match status" value="1"/>
</dbReference>
<protein>
    <submittedName>
        <fullName evidence="2">Dehydrogenase</fullName>
    </submittedName>
</protein>
<sequence>MKIAIIGTGISGLTAAWQLHREHDLTLFEANDYIGGHTHTVDVDVQGQYYAVDTGFIVFNDWTYPNFIHLLEQLGVASQPTLMSFSVRCERTGLEYNGENLNTLFAQRRNLFRPSFHRMIRDILRFNREAPALLEVNDHSAISLNAYLRERAYSREFTEQYILPMAAAIWSAEPALMSEMPARFFVQFFKNHGLLSVSDRPQWRVIQGGSRNYVEHLTAPFRDRIRLNCPVEWVRRTPNQVQIKPKHGPLEHFDEVVFATHSDQALRLLADSTVKEREILGAIPYQENEAVLHTDIRLLPRRKLAWAAWNYHLPLQSQNRVAVTYDMNLLQGLDAPEIFCLTLNRSEAIDPARILYRTTYHHPVFTEAGVRAQARRDEISGVNRTWYCGAYWSYGFHEDGVNSGLVVGQGLLERRAAA</sequence>
<dbReference type="Proteomes" id="UP000019184">
    <property type="component" value="Unassembled WGS sequence"/>
</dbReference>
<gene>
    <name evidence="2" type="ORF">BN874_200067</name>
</gene>
<feature type="domain" description="Amine oxidase" evidence="1">
    <location>
        <begin position="10"/>
        <end position="269"/>
    </location>
</feature>
<dbReference type="Gene3D" id="3.30.70.1990">
    <property type="match status" value="1"/>
</dbReference>
<evidence type="ECO:0000313" key="2">
    <source>
        <dbReference type="EMBL" id="CDH44997.1"/>
    </source>
</evidence>
<dbReference type="InterPro" id="IPR050464">
    <property type="entry name" value="Zeta_carotene_desat/Oxidored"/>
</dbReference>
<dbReference type="SUPFAM" id="SSF51905">
    <property type="entry name" value="FAD/NAD(P)-binding domain"/>
    <property type="match status" value="1"/>
</dbReference>
<organism evidence="2 3">
    <name type="scientific">Candidatus Contendobacter odensis Run_B_J11</name>
    <dbReference type="NCBI Taxonomy" id="1400861"/>
    <lineage>
        <taxon>Bacteria</taxon>
        <taxon>Pseudomonadati</taxon>
        <taxon>Pseudomonadota</taxon>
        <taxon>Gammaproteobacteria</taxon>
        <taxon>Candidatus Competibacteraceae</taxon>
        <taxon>Candidatus Contendibacter</taxon>
    </lineage>
</organism>
<proteinExistence type="predicted"/>
<dbReference type="RefSeq" id="WP_034432202.1">
    <property type="nucleotide sequence ID" value="NZ_CBTK010000113.1"/>
</dbReference>
<name>A0A7U7GAS7_9GAMM</name>
<dbReference type="FunFam" id="1.10.405.20:FF:000001">
    <property type="entry name" value="Amine oxidase"/>
    <property type="match status" value="1"/>
</dbReference>
<dbReference type="PANTHER" id="PTHR42923">
    <property type="entry name" value="PROTOPORPHYRINOGEN OXIDASE"/>
    <property type="match status" value="1"/>
</dbReference>
<dbReference type="GO" id="GO:0016491">
    <property type="term" value="F:oxidoreductase activity"/>
    <property type="evidence" value="ECO:0007669"/>
    <property type="project" value="InterPro"/>
</dbReference>
<dbReference type="InterPro" id="IPR036188">
    <property type="entry name" value="FAD/NAD-bd_sf"/>
</dbReference>
<dbReference type="Pfam" id="PF01593">
    <property type="entry name" value="Amino_oxidase"/>
    <property type="match status" value="1"/>
</dbReference>
<dbReference type="OrthoDB" id="20837at2"/>